<dbReference type="HOGENOM" id="CLU_000960_22_0_1"/>
<keyword evidence="3 6" id="KW-1133">Transmembrane helix</keyword>
<dbReference type="InterPro" id="IPR036259">
    <property type="entry name" value="MFS_trans_sf"/>
</dbReference>
<reference evidence="8" key="2">
    <citation type="submission" date="2012-09" db="EMBL/GenBank/DDBJ databases">
        <title>The Genomes of the Fungal Plant Pathogens Cladosporium fulvum and Dothistroma septosporum Reveal Adaptation to Different Hosts and Lifestyles but also Signatures of Common Ancestry.</title>
        <authorList>
            <consortium name="DOE Joint Genome Institute"/>
            <person name="de Wit P.J.G.M."/>
            <person name="van der Burgt A."/>
            <person name="Okmen B."/>
            <person name="Stergiopoulos I."/>
            <person name="Abd-Elsalam K."/>
            <person name="Aerts A.L."/>
            <person name="Bahkali A.H.A."/>
            <person name="Beenen H.G."/>
            <person name="Chettri P."/>
            <person name="Cox M.P."/>
            <person name="Datema E."/>
            <person name="de Vries R.P."/>
            <person name="Dhillon B."/>
            <person name="Ganley A.R."/>
            <person name="Griffiths S."/>
            <person name="Guo Y."/>
            <person name="Hamelin R.C."/>
            <person name="Henrissat B."/>
            <person name="Kabir M.S."/>
            <person name="Jashni M.K."/>
            <person name="Kema G."/>
            <person name="Klaubauf S."/>
            <person name="Lapidus A."/>
            <person name="Levasseur A."/>
            <person name="Lindquist E."/>
            <person name="Mehrabi R."/>
            <person name="Ohm R.A."/>
            <person name="Owen T.J."/>
            <person name="Salamov A."/>
            <person name="Schwelm A."/>
            <person name="Schijlen E."/>
            <person name="Sun H."/>
            <person name="den Burg H.A."/>
            <person name="van Ham R.C.H.J."/>
            <person name="Zhang S."/>
            <person name="Goodwin S.B."/>
            <person name="Grigoriev I.V."/>
            <person name="Collemare J."/>
            <person name="Bradshaw R.E."/>
        </authorList>
    </citation>
    <scope>NUCLEOTIDE SEQUENCE</scope>
    <source>
        <strain evidence="8">NZE10</strain>
    </source>
</reference>
<feature type="transmembrane region" description="Helical" evidence="6">
    <location>
        <begin position="352"/>
        <end position="370"/>
    </location>
</feature>
<feature type="transmembrane region" description="Helical" evidence="6">
    <location>
        <begin position="476"/>
        <end position="498"/>
    </location>
</feature>
<evidence type="ECO:0000313" key="9">
    <source>
        <dbReference type="Proteomes" id="UP000016933"/>
    </source>
</evidence>
<feature type="transmembrane region" description="Helical" evidence="6">
    <location>
        <begin position="148"/>
        <end position="171"/>
    </location>
</feature>
<dbReference type="PANTHER" id="PTHR23501:SF78">
    <property type="entry name" value="MAJOR FACILITATOR SUPERFAMILY (MFS) PROFILE DOMAIN-CONTAINING PROTEIN-RELATED"/>
    <property type="match status" value="1"/>
</dbReference>
<dbReference type="PANTHER" id="PTHR23501">
    <property type="entry name" value="MAJOR FACILITATOR SUPERFAMILY"/>
    <property type="match status" value="1"/>
</dbReference>
<keyword evidence="2 6" id="KW-0812">Transmembrane</keyword>
<evidence type="ECO:0000259" key="7">
    <source>
        <dbReference type="PROSITE" id="PS50850"/>
    </source>
</evidence>
<dbReference type="GO" id="GO:0022857">
    <property type="term" value="F:transmembrane transporter activity"/>
    <property type="evidence" value="ECO:0007669"/>
    <property type="project" value="InterPro"/>
</dbReference>
<feature type="transmembrane region" description="Helical" evidence="6">
    <location>
        <begin position="60"/>
        <end position="78"/>
    </location>
</feature>
<feature type="transmembrane region" description="Helical" evidence="6">
    <location>
        <begin position="419"/>
        <end position="440"/>
    </location>
</feature>
<feature type="transmembrane region" description="Helical" evidence="6">
    <location>
        <begin position="318"/>
        <end position="340"/>
    </location>
</feature>
<accession>N1PKV5</accession>
<feature type="transmembrane region" description="Helical" evidence="6">
    <location>
        <begin position="90"/>
        <end position="109"/>
    </location>
</feature>
<name>N1PKV5_DOTSN</name>
<dbReference type="Pfam" id="PF07690">
    <property type="entry name" value="MFS_1"/>
    <property type="match status" value="1"/>
</dbReference>
<dbReference type="PROSITE" id="PS50850">
    <property type="entry name" value="MFS"/>
    <property type="match status" value="1"/>
</dbReference>
<sequence length="575" mass="61023">MARSESRIALHDQENFLPKRDLVLAVITLGVILLVINIDHNGLSTLLPTIAQDIHAEKSITWAGSSALVATTVFSVLYGRLSDIFGRKALFVSVLAVFAVAELACGFAVNPPMLYALRALTGASGGGAGNLATIIATDVVSLRDRGQYMAFIAPFMVGGNICGPLLAAAFIKSPLGWRGLFWFISPLGGLAALLAAYMLPSTTPTDSFRKNVAKVDWLGSLTSTIAIVTFMVPVSGAGSYFSWNSPIVIALLSVSGVATIAFLVVEWRVAALPIIPLTLFTKLDVCALLMQTFTLGWINQTNVYFIPLYAQILREWSPVVSSLLLLPIVAIQVIVSMLAGRWMSKSGQYGTTIRFGVICLLTGSLLETWFDRGSGPGLIVLALLLIGIGVGAANQPMAVAMQAHTKKSERAVVTSARNFFRFLGAASGVGVSSAILQYTLRSSLPTALKHLADSPYSLGHLDKATRDAVSPVYEKALARVLIGSVGAAAICASGLLAWRDEGYEARPDEGLPEPHEGDAEEDALIPSTDAPSFRPSYGALGDGGSGNGNASKGVDRKQSYHDRPGREFAKRTGHM</sequence>
<dbReference type="InterPro" id="IPR011701">
    <property type="entry name" value="MFS"/>
</dbReference>
<dbReference type="OMA" id="ISYTGHY"/>
<dbReference type="eggNOG" id="KOG0254">
    <property type="taxonomic scope" value="Eukaryota"/>
</dbReference>
<dbReference type="GO" id="GO:0005886">
    <property type="term" value="C:plasma membrane"/>
    <property type="evidence" value="ECO:0007669"/>
    <property type="project" value="TreeGrafter"/>
</dbReference>
<feature type="compositionally biased region" description="Basic and acidic residues" evidence="5">
    <location>
        <begin position="553"/>
        <end position="575"/>
    </location>
</feature>
<dbReference type="SUPFAM" id="SSF103473">
    <property type="entry name" value="MFS general substrate transporter"/>
    <property type="match status" value="1"/>
</dbReference>
<comment type="subcellular location">
    <subcellularLocation>
        <location evidence="1">Membrane</location>
        <topology evidence="1">Multi-pass membrane protein</topology>
    </subcellularLocation>
</comment>
<keyword evidence="4 6" id="KW-0472">Membrane</keyword>
<dbReference type="OrthoDB" id="10021397at2759"/>
<dbReference type="AlphaFoldDB" id="N1PKV5"/>
<evidence type="ECO:0000256" key="3">
    <source>
        <dbReference type="ARBA" id="ARBA00022989"/>
    </source>
</evidence>
<dbReference type="Proteomes" id="UP000016933">
    <property type="component" value="Unassembled WGS sequence"/>
</dbReference>
<dbReference type="EMBL" id="KB446542">
    <property type="protein sequence ID" value="EME41956.1"/>
    <property type="molecule type" value="Genomic_DNA"/>
</dbReference>
<dbReference type="Gene3D" id="1.20.1720.10">
    <property type="entry name" value="Multidrug resistance protein D"/>
    <property type="match status" value="1"/>
</dbReference>
<proteinExistence type="predicted"/>
<evidence type="ECO:0000256" key="1">
    <source>
        <dbReference type="ARBA" id="ARBA00004141"/>
    </source>
</evidence>
<evidence type="ECO:0000256" key="5">
    <source>
        <dbReference type="SAM" id="MobiDB-lite"/>
    </source>
</evidence>
<keyword evidence="9" id="KW-1185">Reference proteome</keyword>
<feature type="compositionally biased region" description="Basic and acidic residues" evidence="5">
    <location>
        <begin position="505"/>
        <end position="517"/>
    </location>
</feature>
<feature type="transmembrane region" description="Helical" evidence="6">
    <location>
        <begin position="177"/>
        <end position="199"/>
    </location>
</feature>
<dbReference type="Gene3D" id="1.20.1250.20">
    <property type="entry name" value="MFS general substrate transporter like domains"/>
    <property type="match status" value="1"/>
</dbReference>
<feature type="transmembrane region" description="Helical" evidence="6">
    <location>
        <begin position="220"/>
        <end position="241"/>
    </location>
</feature>
<evidence type="ECO:0000256" key="6">
    <source>
        <dbReference type="SAM" id="Phobius"/>
    </source>
</evidence>
<feature type="domain" description="Major facilitator superfamily (MFS) profile" evidence="7">
    <location>
        <begin position="23"/>
        <end position="501"/>
    </location>
</feature>
<feature type="transmembrane region" description="Helical" evidence="6">
    <location>
        <begin position="277"/>
        <end position="298"/>
    </location>
</feature>
<feature type="transmembrane region" description="Helical" evidence="6">
    <location>
        <begin position="376"/>
        <end position="398"/>
    </location>
</feature>
<dbReference type="InterPro" id="IPR020846">
    <property type="entry name" value="MFS_dom"/>
</dbReference>
<protein>
    <recommendedName>
        <fullName evidence="7">Major facilitator superfamily (MFS) profile domain-containing protein</fullName>
    </recommendedName>
</protein>
<evidence type="ECO:0000256" key="2">
    <source>
        <dbReference type="ARBA" id="ARBA00022692"/>
    </source>
</evidence>
<feature type="region of interest" description="Disordered" evidence="5">
    <location>
        <begin position="505"/>
        <end position="575"/>
    </location>
</feature>
<feature type="transmembrane region" description="Helical" evidence="6">
    <location>
        <begin position="247"/>
        <end position="265"/>
    </location>
</feature>
<gene>
    <name evidence="8" type="ORF">DOTSEDRAFT_192184</name>
</gene>
<feature type="transmembrane region" description="Helical" evidence="6">
    <location>
        <begin position="21"/>
        <end position="40"/>
    </location>
</feature>
<reference evidence="8" key="1">
    <citation type="journal article" date="2012" name="PLoS Pathog.">
        <title>Diverse lifestyles and strategies of plant pathogenesis encoded in the genomes of eighteen Dothideomycetes fungi.</title>
        <authorList>
            <person name="Ohm R.A."/>
            <person name="Feau N."/>
            <person name="Henrissat B."/>
            <person name="Schoch C.L."/>
            <person name="Horwitz B.A."/>
            <person name="Barry K.W."/>
            <person name="Condon B.J."/>
            <person name="Copeland A.C."/>
            <person name="Dhillon B."/>
            <person name="Glaser F."/>
            <person name="Hesse C.N."/>
            <person name="Kosti I."/>
            <person name="LaButti K."/>
            <person name="Lindquist E.A."/>
            <person name="Lucas S."/>
            <person name="Salamov A.A."/>
            <person name="Bradshaw R.E."/>
            <person name="Ciuffetti L."/>
            <person name="Hamelin R.C."/>
            <person name="Kema G.H.J."/>
            <person name="Lawrence C."/>
            <person name="Scott J.A."/>
            <person name="Spatafora J.W."/>
            <person name="Turgeon B.G."/>
            <person name="de Wit P.J.G.M."/>
            <person name="Zhong S."/>
            <person name="Goodwin S.B."/>
            <person name="Grigoriev I.V."/>
        </authorList>
    </citation>
    <scope>NUCLEOTIDE SEQUENCE [LARGE SCALE GENOMIC DNA]</scope>
    <source>
        <strain evidence="8">NZE10</strain>
    </source>
</reference>
<feature type="transmembrane region" description="Helical" evidence="6">
    <location>
        <begin position="115"/>
        <end position="136"/>
    </location>
</feature>
<evidence type="ECO:0000256" key="4">
    <source>
        <dbReference type="ARBA" id="ARBA00023136"/>
    </source>
</evidence>
<organism evidence="8 9">
    <name type="scientific">Dothistroma septosporum (strain NZE10 / CBS 128990)</name>
    <name type="common">Red band needle blight fungus</name>
    <name type="synonym">Mycosphaerella pini</name>
    <dbReference type="NCBI Taxonomy" id="675120"/>
    <lineage>
        <taxon>Eukaryota</taxon>
        <taxon>Fungi</taxon>
        <taxon>Dikarya</taxon>
        <taxon>Ascomycota</taxon>
        <taxon>Pezizomycotina</taxon>
        <taxon>Dothideomycetes</taxon>
        <taxon>Dothideomycetidae</taxon>
        <taxon>Mycosphaerellales</taxon>
        <taxon>Mycosphaerellaceae</taxon>
        <taxon>Dothistroma</taxon>
    </lineage>
</organism>
<evidence type="ECO:0000313" key="8">
    <source>
        <dbReference type="EMBL" id="EME41956.1"/>
    </source>
</evidence>